<gene>
    <name evidence="7" type="ORF">OSCT_2920</name>
</gene>
<dbReference type="Pfam" id="PF03741">
    <property type="entry name" value="TerC"/>
    <property type="match status" value="1"/>
</dbReference>
<feature type="transmembrane region" description="Helical" evidence="6">
    <location>
        <begin position="288"/>
        <end position="306"/>
    </location>
</feature>
<dbReference type="InterPro" id="IPR022369">
    <property type="entry name" value="Integral_membrane_TerC_rswitch"/>
</dbReference>
<keyword evidence="8" id="KW-1185">Reference proteome</keyword>
<comment type="subcellular location">
    <subcellularLocation>
        <location evidence="1">Membrane</location>
        <topology evidence="1">Multi-pass membrane protein</topology>
    </subcellularLocation>
</comment>
<evidence type="ECO:0000256" key="4">
    <source>
        <dbReference type="ARBA" id="ARBA00022989"/>
    </source>
</evidence>
<comment type="caution">
    <text evidence="7">The sequence shown here is derived from an EMBL/GenBank/DDBJ whole genome shotgun (WGS) entry which is preliminary data.</text>
</comment>
<proteinExistence type="inferred from homology"/>
<comment type="similarity">
    <text evidence="2">Belongs to the TerC family.</text>
</comment>
<keyword evidence="3 6" id="KW-0812">Transmembrane</keyword>
<dbReference type="PANTHER" id="PTHR30238:SF0">
    <property type="entry name" value="THYLAKOID MEMBRANE PROTEIN TERC, CHLOROPLASTIC"/>
    <property type="match status" value="1"/>
</dbReference>
<dbReference type="NCBIfam" id="TIGR03718">
    <property type="entry name" value="R_switched_Alx"/>
    <property type="match status" value="1"/>
</dbReference>
<feature type="transmembrane region" description="Helical" evidence="6">
    <location>
        <begin position="263"/>
        <end position="282"/>
    </location>
</feature>
<evidence type="ECO:0000256" key="1">
    <source>
        <dbReference type="ARBA" id="ARBA00004141"/>
    </source>
</evidence>
<dbReference type="HOGENOM" id="CLU_045644_1_2_0"/>
<feature type="transmembrane region" description="Helical" evidence="6">
    <location>
        <begin position="231"/>
        <end position="251"/>
    </location>
</feature>
<dbReference type="PANTHER" id="PTHR30238">
    <property type="entry name" value="MEMBRANE BOUND PREDICTED REDOX MODULATOR"/>
    <property type="match status" value="1"/>
</dbReference>
<feature type="transmembrane region" description="Helical" evidence="6">
    <location>
        <begin position="201"/>
        <end position="225"/>
    </location>
</feature>
<evidence type="ECO:0000256" key="2">
    <source>
        <dbReference type="ARBA" id="ARBA00007511"/>
    </source>
</evidence>
<dbReference type="GO" id="GO:0016020">
    <property type="term" value="C:membrane"/>
    <property type="evidence" value="ECO:0007669"/>
    <property type="project" value="UniProtKB-SubCell"/>
</dbReference>
<accession>E1IHS0</accession>
<dbReference type="eggNOG" id="COG0861">
    <property type="taxonomic scope" value="Bacteria"/>
</dbReference>
<feature type="transmembrane region" description="Helical" evidence="6">
    <location>
        <begin position="35"/>
        <end position="57"/>
    </location>
</feature>
<feature type="transmembrane region" description="Helical" evidence="6">
    <location>
        <begin position="138"/>
        <end position="156"/>
    </location>
</feature>
<evidence type="ECO:0000256" key="6">
    <source>
        <dbReference type="SAM" id="Phobius"/>
    </source>
</evidence>
<dbReference type="InterPro" id="IPR005496">
    <property type="entry name" value="Integral_membrane_TerC"/>
</dbReference>
<keyword evidence="5 6" id="KW-0472">Membrane</keyword>
<dbReference type="EMBL" id="ADVR01000120">
    <property type="protein sequence ID" value="EFO79257.1"/>
    <property type="molecule type" value="Genomic_DNA"/>
</dbReference>
<dbReference type="AlphaFoldDB" id="E1IHS0"/>
<reference evidence="7 8" key="1">
    <citation type="journal article" date="2011" name="J. Bacteriol.">
        <title>Draft genome sequence of the anoxygenic filamentous phototrophic bacterium Oscillochloris trichoides subsp. DG-6.</title>
        <authorList>
            <person name="Kuznetsov B.B."/>
            <person name="Ivanovsky R.N."/>
            <person name="Keppen O.I."/>
            <person name="Sukhacheva M.V."/>
            <person name="Bumazhkin B.K."/>
            <person name="Patutina E.O."/>
            <person name="Beletsky A.V."/>
            <person name="Mardanov A.V."/>
            <person name="Baslerov R.V."/>
            <person name="Panteleeva A.N."/>
            <person name="Kolganova T.V."/>
            <person name="Ravin N.V."/>
            <person name="Skryabin K.G."/>
        </authorList>
    </citation>
    <scope>NUCLEOTIDE SEQUENCE [LARGE SCALE GENOMIC DNA]</scope>
    <source>
        <strain evidence="7 8">DG-6</strain>
    </source>
</reference>
<evidence type="ECO:0000313" key="8">
    <source>
        <dbReference type="Proteomes" id="UP000054010"/>
    </source>
</evidence>
<name>E1IHS0_9CHLR</name>
<feature type="transmembrane region" description="Helical" evidence="6">
    <location>
        <begin position="6"/>
        <end position="23"/>
    </location>
</feature>
<evidence type="ECO:0000256" key="3">
    <source>
        <dbReference type="ARBA" id="ARBA00022692"/>
    </source>
</evidence>
<keyword evidence="4 6" id="KW-1133">Transmembrane helix</keyword>
<feature type="transmembrane region" description="Helical" evidence="6">
    <location>
        <begin position="111"/>
        <end position="132"/>
    </location>
</feature>
<protein>
    <submittedName>
        <fullName evidence="7">Integral membrane protein TerC</fullName>
    </submittedName>
</protein>
<dbReference type="Proteomes" id="UP000054010">
    <property type="component" value="Unassembled WGS sequence"/>
</dbReference>
<evidence type="ECO:0000313" key="7">
    <source>
        <dbReference type="EMBL" id="EFO79257.1"/>
    </source>
</evidence>
<feature type="transmembrane region" description="Helical" evidence="6">
    <location>
        <begin position="90"/>
        <end position="106"/>
    </location>
</feature>
<sequence length="325" mass="36388">MLWMWIGFNLFVLAMLALDLGVFHRKSHAVSVKEALTWSGVWIALAMVFNAGIYFFWDRMAPGSSYSNGDAALAFFTGYLIEKSLSVDNIFVFVLLFTYFAVPAAYQHRVLFWGVLGALVMRGILIFVGAALLKEFHWIIWLFGGFLIFTGIKMGFSKDEEVHPEKNPLIRFFRRVMPVTDHYEGDRFFVRRAGTLMATPLFLVLLMVESTDLVFAVDSIPAIFAVTQDPFIVYTSNVFAILGLRSLYFVLAGVMDKFHYLKTGLAVVLTFVGVKMVMVDIYKIPTAVSLGVIVSILTIAVVASLLRARRMEALGSIQQEVVGNG</sequence>
<organism evidence="7 8">
    <name type="scientific">Oscillochloris trichoides DG-6</name>
    <dbReference type="NCBI Taxonomy" id="765420"/>
    <lineage>
        <taxon>Bacteria</taxon>
        <taxon>Bacillati</taxon>
        <taxon>Chloroflexota</taxon>
        <taxon>Chloroflexia</taxon>
        <taxon>Chloroflexales</taxon>
        <taxon>Chloroflexineae</taxon>
        <taxon>Oscillochloridaceae</taxon>
        <taxon>Oscillochloris</taxon>
    </lineage>
</organism>
<evidence type="ECO:0000256" key="5">
    <source>
        <dbReference type="ARBA" id="ARBA00023136"/>
    </source>
</evidence>